<evidence type="ECO:0000256" key="1">
    <source>
        <dbReference type="PROSITE-ProRule" id="PRU01360"/>
    </source>
</evidence>
<evidence type="ECO:0000256" key="2">
    <source>
        <dbReference type="SAM" id="SignalP"/>
    </source>
</evidence>
<keyword evidence="1" id="KW-0812">Transmembrane</keyword>
<name>A0A1M5ENQ2_9BACT</name>
<dbReference type="SUPFAM" id="SSF56935">
    <property type="entry name" value="Porins"/>
    <property type="match status" value="1"/>
</dbReference>
<dbReference type="InterPro" id="IPR037066">
    <property type="entry name" value="Plug_dom_sf"/>
</dbReference>
<sequence length="1030" mass="113377">MITRKLLYNTGTVILFLLLHSGTALLAQNGTGQIKISGIIRNKLNEVMKGATVENLNTHQSVLSGSNGQYVIAASKGDSLVASFVGYTPFRWAFTDRIDYDITLETVAGSLNEVVVVGYGRQRKISQIGSQAILNTQDLKQPIANVGAGLAGRLAGLVSVQRTGEPGHDDADIWIRGIATMNNSRPLILVDGIERSLSNLNYEDIASLSILKDASATAVYGVRGANGVVLITTKRGKPGKPEFSFDYMQSVTTFTKMPKMADGKTYMEMANEALTTRGDAPKYSDEYIANTLAGNDPYLYPNVNWIDEVFKNRGSNRKATLNINGGAPSAFYYVSLGYYDEKGFLKSDPYEPYHSGIGFSRFNFTSNLTLKVTGTTSLEMGLQGFYSNGHYPGVNNGNNPGDAGQVNQIFQSVMDMPPVELPLTYPGDTTSGRNPNGGFRNPFDAATKSGYANQYKTQLYTNLRLRQQLGMLLRGLSFTTMVAFDNYSELGINHGKRVNAYIANGRNPDGSLNMQLTYPGSNSLGYDRYNGGNRRFYTESALNYDTSFGKHRVSGLLLFNQSEFVNAFAGDFTGSIPFRTRGLAGRATYSYNDKYFAEYNFGYNGSENFAPSKRYGFFPSFGLGWVASNEKFFEPVKKVVSFLKFRFSSGMVGNSDLGSYRFVYLDQVNTNADGYTFGTNRSGNGGYQISSYGVDLSWESSHKTNIGMEMGLFNAATLQVDLFKEHRTGIFLQRGTVPEFVGLTSAPYGNIGVVDNAGIDVSLQQNHVQIARNLFLSLQGNFTYARNKVITNDQPDQKYPWLNRTGQNVLARFGNVAQGLFKDSAEILNSAQQTFGEVRPGDVKYKDLNGDGVIDAYDQTVIGNGDVPNILYGFGFDLSYKNVSLGAFFQGQSEASILLRGNSIQPFSGDGGEGNAYSIITDRWTPENPNQNAFYPRLGFGGPKNNNNNQVSTWWQKDASFLKLRTVKASYTFPKSTFSKLGIRGAYIYVLGENVLTFSKFNLWDVELNTSNGVRYPQVAAYSMGVHFDF</sequence>
<dbReference type="InterPro" id="IPR023996">
    <property type="entry name" value="TonB-dep_OMP_SusC/RagA"/>
</dbReference>
<feature type="chain" id="PRO_5013359192" evidence="2">
    <location>
        <begin position="27"/>
        <end position="1030"/>
    </location>
</feature>
<keyword evidence="1" id="KW-0813">Transport</keyword>
<dbReference type="InterPro" id="IPR008969">
    <property type="entry name" value="CarboxyPept-like_regulatory"/>
</dbReference>
<dbReference type="Gene3D" id="2.170.130.10">
    <property type="entry name" value="TonB-dependent receptor, plug domain"/>
    <property type="match status" value="1"/>
</dbReference>
<dbReference type="EMBL" id="FQUU01000019">
    <property type="protein sequence ID" value="SHF80918.1"/>
    <property type="molecule type" value="Genomic_DNA"/>
</dbReference>
<feature type="domain" description="TonB-dependent receptor plug" evidence="3">
    <location>
        <begin position="129"/>
        <end position="228"/>
    </location>
</feature>
<protein>
    <submittedName>
        <fullName evidence="4">TonB-linked outer membrane protein, SusC/RagA family</fullName>
    </submittedName>
</protein>
<evidence type="ECO:0000313" key="5">
    <source>
        <dbReference type="Proteomes" id="UP000184048"/>
    </source>
</evidence>
<comment type="subcellular location">
    <subcellularLocation>
        <location evidence="1">Cell outer membrane</location>
        <topology evidence="1">Multi-pass membrane protein</topology>
    </subcellularLocation>
</comment>
<organism evidence="4 5">
    <name type="scientific">Flavisolibacter ginsengisoli DSM 18119</name>
    <dbReference type="NCBI Taxonomy" id="1121884"/>
    <lineage>
        <taxon>Bacteria</taxon>
        <taxon>Pseudomonadati</taxon>
        <taxon>Bacteroidota</taxon>
        <taxon>Chitinophagia</taxon>
        <taxon>Chitinophagales</taxon>
        <taxon>Chitinophagaceae</taxon>
        <taxon>Flavisolibacter</taxon>
    </lineage>
</organism>
<accession>A0A1M5ENQ2</accession>
<keyword evidence="2" id="KW-0732">Signal</keyword>
<keyword evidence="5" id="KW-1185">Reference proteome</keyword>
<dbReference type="InterPro" id="IPR039426">
    <property type="entry name" value="TonB-dep_rcpt-like"/>
</dbReference>
<dbReference type="Pfam" id="PF07715">
    <property type="entry name" value="Plug"/>
    <property type="match status" value="1"/>
</dbReference>
<dbReference type="InterPro" id="IPR012910">
    <property type="entry name" value="Plug_dom"/>
</dbReference>
<dbReference type="Proteomes" id="UP000184048">
    <property type="component" value="Unassembled WGS sequence"/>
</dbReference>
<dbReference type="OrthoDB" id="601197at2"/>
<proteinExistence type="inferred from homology"/>
<dbReference type="FunFam" id="2.170.130.10:FF:000003">
    <property type="entry name" value="SusC/RagA family TonB-linked outer membrane protein"/>
    <property type="match status" value="1"/>
</dbReference>
<dbReference type="AlphaFoldDB" id="A0A1M5ENQ2"/>
<dbReference type="RefSeq" id="WP_084080228.1">
    <property type="nucleotide sequence ID" value="NZ_FQUU01000019.1"/>
</dbReference>
<keyword evidence="1" id="KW-0472">Membrane</keyword>
<dbReference type="NCBIfam" id="TIGR04056">
    <property type="entry name" value="OMP_RagA_SusC"/>
    <property type="match status" value="1"/>
</dbReference>
<evidence type="ECO:0000313" key="4">
    <source>
        <dbReference type="EMBL" id="SHF80918.1"/>
    </source>
</evidence>
<evidence type="ECO:0000259" key="3">
    <source>
        <dbReference type="Pfam" id="PF07715"/>
    </source>
</evidence>
<dbReference type="GO" id="GO:0009279">
    <property type="term" value="C:cell outer membrane"/>
    <property type="evidence" value="ECO:0007669"/>
    <property type="project" value="UniProtKB-SubCell"/>
</dbReference>
<feature type="signal peptide" evidence="2">
    <location>
        <begin position="1"/>
        <end position="26"/>
    </location>
</feature>
<keyword evidence="1" id="KW-1134">Transmembrane beta strand</keyword>
<dbReference type="STRING" id="1121884.SAMN02745131_03580"/>
<dbReference type="PROSITE" id="PS52016">
    <property type="entry name" value="TONB_DEPENDENT_REC_3"/>
    <property type="match status" value="1"/>
</dbReference>
<dbReference type="SUPFAM" id="SSF49464">
    <property type="entry name" value="Carboxypeptidase regulatory domain-like"/>
    <property type="match status" value="1"/>
</dbReference>
<dbReference type="NCBIfam" id="TIGR04057">
    <property type="entry name" value="SusC_RagA_signa"/>
    <property type="match status" value="1"/>
</dbReference>
<dbReference type="InterPro" id="IPR023997">
    <property type="entry name" value="TonB-dep_OMP_SusC/RagA_CS"/>
</dbReference>
<comment type="similarity">
    <text evidence="1">Belongs to the TonB-dependent receptor family.</text>
</comment>
<keyword evidence="1" id="KW-0998">Cell outer membrane</keyword>
<reference evidence="4 5" key="1">
    <citation type="submission" date="2016-11" db="EMBL/GenBank/DDBJ databases">
        <authorList>
            <person name="Jaros S."/>
            <person name="Januszkiewicz K."/>
            <person name="Wedrychowicz H."/>
        </authorList>
    </citation>
    <scope>NUCLEOTIDE SEQUENCE [LARGE SCALE GENOMIC DNA]</scope>
    <source>
        <strain evidence="4 5">DSM 18119</strain>
    </source>
</reference>
<gene>
    <name evidence="4" type="ORF">SAMN02745131_03580</name>
</gene>